<evidence type="ECO:0000256" key="2">
    <source>
        <dbReference type="ARBA" id="ARBA00023015"/>
    </source>
</evidence>
<keyword evidence="5" id="KW-0539">Nucleus</keyword>
<gene>
    <name evidence="8" type="ORF">COCNU_14G007280</name>
</gene>
<feature type="domain" description="AP2/ERF" evidence="7">
    <location>
        <begin position="1"/>
        <end position="54"/>
    </location>
</feature>
<dbReference type="AlphaFoldDB" id="A0A8K0ND39"/>
<proteinExistence type="predicted"/>
<evidence type="ECO:0000256" key="6">
    <source>
        <dbReference type="SAM" id="MobiDB-lite"/>
    </source>
</evidence>
<keyword evidence="9" id="KW-1185">Reference proteome</keyword>
<reference evidence="8" key="2">
    <citation type="submission" date="2019-07" db="EMBL/GenBank/DDBJ databases">
        <authorList>
            <person name="Yang Y."/>
            <person name="Bocs S."/>
            <person name="Baudouin L."/>
        </authorList>
    </citation>
    <scope>NUCLEOTIDE SEQUENCE</scope>
    <source>
        <tissue evidence="8">Spear leaf of Hainan Tall coconut</tissue>
    </source>
</reference>
<dbReference type="Gene3D" id="3.30.730.10">
    <property type="entry name" value="AP2/ERF domain"/>
    <property type="match status" value="1"/>
</dbReference>
<evidence type="ECO:0000256" key="1">
    <source>
        <dbReference type="ARBA" id="ARBA00004123"/>
    </source>
</evidence>
<keyword evidence="4" id="KW-0804">Transcription</keyword>
<reference evidence="8" key="1">
    <citation type="journal article" date="2017" name="Gigascience">
        <title>The genome draft of coconut (Cocos nucifera).</title>
        <authorList>
            <person name="Xiao Y."/>
            <person name="Xu P."/>
            <person name="Fan H."/>
            <person name="Baudouin L."/>
            <person name="Xia W."/>
            <person name="Bocs S."/>
            <person name="Xu J."/>
            <person name="Li Q."/>
            <person name="Guo A."/>
            <person name="Zhou L."/>
            <person name="Li J."/>
            <person name="Wu Y."/>
            <person name="Ma Z."/>
            <person name="Armero A."/>
            <person name="Issali A.E."/>
            <person name="Liu N."/>
            <person name="Peng M."/>
            <person name="Yang Y."/>
        </authorList>
    </citation>
    <scope>NUCLEOTIDE SEQUENCE</scope>
    <source>
        <tissue evidence="8">Spear leaf of Hainan Tall coconut</tissue>
    </source>
</reference>
<dbReference type="CDD" id="cd00018">
    <property type="entry name" value="AP2"/>
    <property type="match status" value="1"/>
</dbReference>
<dbReference type="InterPro" id="IPR016177">
    <property type="entry name" value="DNA-bd_dom_sf"/>
</dbReference>
<accession>A0A8K0ND39</accession>
<protein>
    <submittedName>
        <fullName evidence="8">Putative pathogenesis-related genes transcriptional activator PTI6</fullName>
    </submittedName>
</protein>
<dbReference type="EMBL" id="CM017885">
    <property type="protein sequence ID" value="KAG1368260.1"/>
    <property type="molecule type" value="Genomic_DNA"/>
</dbReference>
<dbReference type="GO" id="GO:0003677">
    <property type="term" value="F:DNA binding"/>
    <property type="evidence" value="ECO:0007669"/>
    <property type="project" value="UniProtKB-KW"/>
</dbReference>
<dbReference type="GO" id="GO:0005634">
    <property type="term" value="C:nucleus"/>
    <property type="evidence" value="ECO:0007669"/>
    <property type="project" value="UniProtKB-SubCell"/>
</dbReference>
<dbReference type="PANTHER" id="PTHR31194">
    <property type="entry name" value="SHN SHINE , DNA BINDING / TRANSCRIPTION FACTOR"/>
    <property type="match status" value="1"/>
</dbReference>
<dbReference type="InterPro" id="IPR001471">
    <property type="entry name" value="AP2/ERF_dom"/>
</dbReference>
<dbReference type="SMART" id="SM00380">
    <property type="entry name" value="AP2"/>
    <property type="match status" value="1"/>
</dbReference>
<evidence type="ECO:0000313" key="8">
    <source>
        <dbReference type="EMBL" id="KAG1368260.1"/>
    </source>
</evidence>
<dbReference type="PROSITE" id="PS51032">
    <property type="entry name" value="AP2_ERF"/>
    <property type="match status" value="1"/>
</dbReference>
<dbReference type="GO" id="GO:0003700">
    <property type="term" value="F:DNA-binding transcription factor activity"/>
    <property type="evidence" value="ECO:0007669"/>
    <property type="project" value="InterPro"/>
</dbReference>
<dbReference type="PANTHER" id="PTHR31194:SF166">
    <property type="entry name" value="PATHOGENESIS-RELATED GENES TRANSCRIPTIONAL ACTIVATOR PTI6"/>
    <property type="match status" value="1"/>
</dbReference>
<evidence type="ECO:0000313" key="9">
    <source>
        <dbReference type="Proteomes" id="UP000797356"/>
    </source>
</evidence>
<dbReference type="InterPro" id="IPR050913">
    <property type="entry name" value="AP2/ERF_ERF"/>
</dbReference>
<dbReference type="Proteomes" id="UP000797356">
    <property type="component" value="Chromosome 14"/>
</dbReference>
<dbReference type="SUPFAM" id="SSF54171">
    <property type="entry name" value="DNA-binding domain"/>
    <property type="match status" value="1"/>
</dbReference>
<organism evidence="8 9">
    <name type="scientific">Cocos nucifera</name>
    <name type="common">Coconut palm</name>
    <dbReference type="NCBI Taxonomy" id="13894"/>
    <lineage>
        <taxon>Eukaryota</taxon>
        <taxon>Viridiplantae</taxon>
        <taxon>Streptophyta</taxon>
        <taxon>Embryophyta</taxon>
        <taxon>Tracheophyta</taxon>
        <taxon>Spermatophyta</taxon>
        <taxon>Magnoliopsida</taxon>
        <taxon>Liliopsida</taxon>
        <taxon>Arecaceae</taxon>
        <taxon>Arecoideae</taxon>
        <taxon>Cocoseae</taxon>
        <taxon>Attaleinae</taxon>
        <taxon>Cocos</taxon>
    </lineage>
</organism>
<dbReference type="OrthoDB" id="682005at2759"/>
<name>A0A8K0ND39_COCNU</name>
<keyword evidence="3" id="KW-0238">DNA-binding</keyword>
<evidence type="ECO:0000259" key="7">
    <source>
        <dbReference type="PROSITE" id="PS51032"/>
    </source>
</evidence>
<evidence type="ECO:0000256" key="3">
    <source>
        <dbReference type="ARBA" id="ARBA00023125"/>
    </source>
</evidence>
<dbReference type="InterPro" id="IPR036955">
    <property type="entry name" value="AP2/ERF_dom_sf"/>
</dbReference>
<sequence>MRQCPWGHWAAAIHNSMQRKWVWLGTFDIMEEAAFMYDSSVVRLKGAKVVTNFPRESIAKPHPSGKGGSHQQGAEQE</sequence>
<comment type="caution">
    <text evidence="8">The sequence shown here is derived from an EMBL/GenBank/DDBJ whole genome shotgun (WGS) entry which is preliminary data.</text>
</comment>
<feature type="region of interest" description="Disordered" evidence="6">
    <location>
        <begin position="54"/>
        <end position="77"/>
    </location>
</feature>
<evidence type="ECO:0000256" key="4">
    <source>
        <dbReference type="ARBA" id="ARBA00023163"/>
    </source>
</evidence>
<comment type="subcellular location">
    <subcellularLocation>
        <location evidence="1">Nucleus</location>
    </subcellularLocation>
</comment>
<evidence type="ECO:0000256" key="5">
    <source>
        <dbReference type="ARBA" id="ARBA00023242"/>
    </source>
</evidence>
<keyword evidence="2" id="KW-0805">Transcription regulation</keyword>